<protein>
    <submittedName>
        <fullName evidence="1">Uncharacterized protein</fullName>
    </submittedName>
</protein>
<sequence>MQTLSISPTKSSTQIPSAYFDASTSSGSGRVVHHKLSSRSAQLSAHFLGCRSCSRNAQVNTHLKKLSESAEIPIAGSHSIMMIYIIRNLHTIERNTSKTQYINDKKDEKNN</sequence>
<comment type="caution">
    <text evidence="1">The sequence shown here is derived from an EMBL/GenBank/DDBJ whole genome shotgun (WGS) entry which is preliminary data.</text>
</comment>
<name>A0A8K0C469_IGNLU</name>
<accession>A0A8K0C469</accession>
<evidence type="ECO:0000313" key="1">
    <source>
        <dbReference type="EMBL" id="KAF2879519.1"/>
    </source>
</evidence>
<dbReference type="Proteomes" id="UP000801492">
    <property type="component" value="Unassembled WGS sequence"/>
</dbReference>
<keyword evidence="2" id="KW-1185">Reference proteome</keyword>
<evidence type="ECO:0000313" key="2">
    <source>
        <dbReference type="Proteomes" id="UP000801492"/>
    </source>
</evidence>
<proteinExistence type="predicted"/>
<dbReference type="AlphaFoldDB" id="A0A8K0C469"/>
<dbReference type="EMBL" id="VTPC01091149">
    <property type="protein sequence ID" value="KAF2879519.1"/>
    <property type="molecule type" value="Genomic_DNA"/>
</dbReference>
<gene>
    <name evidence="1" type="ORF">ILUMI_26651</name>
</gene>
<reference evidence="1" key="1">
    <citation type="submission" date="2019-08" db="EMBL/GenBank/DDBJ databases">
        <title>The genome of the North American firefly Photinus pyralis.</title>
        <authorList>
            <consortium name="Photinus pyralis genome working group"/>
            <person name="Fallon T.R."/>
            <person name="Sander Lower S.E."/>
            <person name="Weng J.-K."/>
        </authorList>
    </citation>
    <scope>NUCLEOTIDE SEQUENCE</scope>
    <source>
        <strain evidence="1">TRF0915ILg1</strain>
        <tissue evidence="1">Whole body</tissue>
    </source>
</reference>
<organism evidence="1 2">
    <name type="scientific">Ignelater luminosus</name>
    <name type="common">Cucubano</name>
    <name type="synonym">Pyrophorus luminosus</name>
    <dbReference type="NCBI Taxonomy" id="2038154"/>
    <lineage>
        <taxon>Eukaryota</taxon>
        <taxon>Metazoa</taxon>
        <taxon>Ecdysozoa</taxon>
        <taxon>Arthropoda</taxon>
        <taxon>Hexapoda</taxon>
        <taxon>Insecta</taxon>
        <taxon>Pterygota</taxon>
        <taxon>Neoptera</taxon>
        <taxon>Endopterygota</taxon>
        <taxon>Coleoptera</taxon>
        <taxon>Polyphaga</taxon>
        <taxon>Elateriformia</taxon>
        <taxon>Elateroidea</taxon>
        <taxon>Elateridae</taxon>
        <taxon>Agrypninae</taxon>
        <taxon>Pyrophorini</taxon>
        <taxon>Ignelater</taxon>
    </lineage>
</organism>